<keyword evidence="1" id="KW-0812">Transmembrane</keyword>
<dbReference type="SUPFAM" id="SSF141868">
    <property type="entry name" value="EAL domain-like"/>
    <property type="match status" value="1"/>
</dbReference>
<dbReference type="Pfam" id="PF00990">
    <property type="entry name" value="GGDEF"/>
    <property type="match status" value="1"/>
</dbReference>
<proteinExistence type="predicted"/>
<feature type="transmembrane region" description="Helical" evidence="1">
    <location>
        <begin position="99"/>
        <end position="119"/>
    </location>
</feature>
<dbReference type="PANTHER" id="PTHR44757">
    <property type="entry name" value="DIGUANYLATE CYCLASE DGCP"/>
    <property type="match status" value="1"/>
</dbReference>
<feature type="transmembrane region" description="Helical" evidence="1">
    <location>
        <begin position="131"/>
        <end position="151"/>
    </location>
</feature>
<feature type="transmembrane region" description="Helical" evidence="1">
    <location>
        <begin position="31"/>
        <end position="54"/>
    </location>
</feature>
<feature type="domain" description="EAL" evidence="2">
    <location>
        <begin position="496"/>
        <end position="749"/>
    </location>
</feature>
<dbReference type="Gene3D" id="3.20.20.450">
    <property type="entry name" value="EAL domain"/>
    <property type="match status" value="1"/>
</dbReference>
<dbReference type="EMBL" id="JBHUEM010000001">
    <property type="protein sequence ID" value="MFD1735029.1"/>
    <property type="molecule type" value="Genomic_DNA"/>
</dbReference>
<feature type="transmembrane region" description="Helical" evidence="1">
    <location>
        <begin position="163"/>
        <end position="186"/>
    </location>
</feature>
<comment type="caution">
    <text evidence="4">The sequence shown here is derived from an EMBL/GenBank/DDBJ whole genome shotgun (WGS) entry which is preliminary data.</text>
</comment>
<dbReference type="Proteomes" id="UP001597214">
    <property type="component" value="Unassembled WGS sequence"/>
</dbReference>
<feature type="transmembrane region" description="Helical" evidence="1">
    <location>
        <begin position="268"/>
        <end position="285"/>
    </location>
</feature>
<dbReference type="InterPro" id="IPR000160">
    <property type="entry name" value="GGDEF_dom"/>
</dbReference>
<feature type="transmembrane region" description="Helical" evidence="1">
    <location>
        <begin position="66"/>
        <end position="87"/>
    </location>
</feature>
<dbReference type="RefSeq" id="WP_377926114.1">
    <property type="nucleotide sequence ID" value="NZ_JBHUEM010000001.1"/>
</dbReference>
<organism evidence="4 5">
    <name type="scientific">Bacillus salitolerans</name>
    <dbReference type="NCBI Taxonomy" id="1437434"/>
    <lineage>
        <taxon>Bacteria</taxon>
        <taxon>Bacillati</taxon>
        <taxon>Bacillota</taxon>
        <taxon>Bacilli</taxon>
        <taxon>Bacillales</taxon>
        <taxon>Bacillaceae</taxon>
        <taxon>Bacillus</taxon>
    </lineage>
</organism>
<evidence type="ECO:0000313" key="4">
    <source>
        <dbReference type="EMBL" id="MFD1735029.1"/>
    </source>
</evidence>
<evidence type="ECO:0000313" key="5">
    <source>
        <dbReference type="Proteomes" id="UP001597214"/>
    </source>
</evidence>
<feature type="transmembrane region" description="Helical" evidence="1">
    <location>
        <begin position="231"/>
        <end position="247"/>
    </location>
</feature>
<dbReference type="PANTHER" id="PTHR44757:SF2">
    <property type="entry name" value="BIOFILM ARCHITECTURE MAINTENANCE PROTEIN MBAA"/>
    <property type="match status" value="1"/>
</dbReference>
<dbReference type="SMART" id="SM00052">
    <property type="entry name" value="EAL"/>
    <property type="match status" value="1"/>
</dbReference>
<accession>A0ABW4LIF1</accession>
<dbReference type="CDD" id="cd01948">
    <property type="entry name" value="EAL"/>
    <property type="match status" value="1"/>
</dbReference>
<dbReference type="InterPro" id="IPR043128">
    <property type="entry name" value="Rev_trsase/Diguanyl_cyclase"/>
</dbReference>
<dbReference type="NCBIfam" id="TIGR00254">
    <property type="entry name" value="GGDEF"/>
    <property type="match status" value="1"/>
</dbReference>
<dbReference type="PROSITE" id="PS50887">
    <property type="entry name" value="GGDEF"/>
    <property type="match status" value="1"/>
</dbReference>
<protein>
    <submittedName>
        <fullName evidence="4">Bifunctional diguanylate cyclase/phosphodiesterase</fullName>
    </submittedName>
</protein>
<keyword evidence="1" id="KW-1133">Transmembrane helix</keyword>
<name>A0ABW4LIF1_9BACI</name>
<dbReference type="PROSITE" id="PS50883">
    <property type="entry name" value="EAL"/>
    <property type="match status" value="1"/>
</dbReference>
<dbReference type="SMART" id="SM00267">
    <property type="entry name" value="GGDEF"/>
    <property type="match status" value="1"/>
</dbReference>
<dbReference type="Pfam" id="PF00563">
    <property type="entry name" value="EAL"/>
    <property type="match status" value="1"/>
</dbReference>
<evidence type="ECO:0000259" key="2">
    <source>
        <dbReference type="PROSITE" id="PS50883"/>
    </source>
</evidence>
<gene>
    <name evidence="4" type="ORF">ACFSCX_00485</name>
</gene>
<dbReference type="SUPFAM" id="SSF55073">
    <property type="entry name" value="Nucleotide cyclase"/>
    <property type="match status" value="1"/>
</dbReference>
<sequence length="757" mass="86494">MLKIGRFHIHTLIMFVVVFFVWGLLFRENDWMRSLGVSVLQIIAGVLSINWLYIAYRRLTHKNKRFWLLLGIGVLLSTSSNLVWLFFQISQRAILFTDASYIIWLLSYLFYLAALIYKTKQISTEVPNSPYVFNITIFMITAAAISSYFLIKPIALSDYSLLLTIITLAYPIASLSILFVITLLYYLIQHNPEKNHMLFIIIGFFLQVVADSGYAYLSITGGYEVGNIIDLFWLITILLIGFAGFYAKEDGKKTVLEIKNPFEKRDTVFPYSSVMILLFLVIYSYQWELNALSIGLIIIFFMIIGRQLKILRKNEKLMGEYMYLAYHDTLTGLNNRTSFKEVLSQKMRNSKDSHNRFAILLIDLDRFKVINDTLGHFIGDSILIEASKRLRNCLEVNTQIFRLGGDEFVIIVPEATEWQCSVVAEKILEKFQTPFIVGDKEIIVTPSIGISIFPENGLNVEDLLKNADAAMYLAKESGKNSFRFFNIELNKAMVRKMEIEHQLRNAIATNQLSIFYQPKVDLRTKRIIGAEALLRWEHPELGPISPLEFIPVAEETGLIVSIGEWVLQMACKQNKMWQEKGLPSISVSVNVSVRQFQQGDFLKNVREVLHETKLEPKYLELEITESIMQNIKETKGVLNGLRDMGVKTAIDDFGTGYSSLHVLQKLPIDTLKIDKSFIDEINDYNNQCSMVKAIIDLGLNLGLTIVAEGIEHKHQMKVLVENNCTIGQGYLFSKAVEPSEFESILLANHLTPLSNFS</sequence>
<dbReference type="InterPro" id="IPR035919">
    <property type="entry name" value="EAL_sf"/>
</dbReference>
<dbReference type="InterPro" id="IPR029787">
    <property type="entry name" value="Nucleotide_cyclase"/>
</dbReference>
<feature type="transmembrane region" description="Helical" evidence="1">
    <location>
        <begin position="7"/>
        <end position="25"/>
    </location>
</feature>
<feature type="domain" description="GGDEF" evidence="3">
    <location>
        <begin position="355"/>
        <end position="487"/>
    </location>
</feature>
<dbReference type="InterPro" id="IPR001633">
    <property type="entry name" value="EAL_dom"/>
</dbReference>
<dbReference type="Gene3D" id="3.30.70.270">
    <property type="match status" value="1"/>
</dbReference>
<dbReference type="CDD" id="cd01949">
    <property type="entry name" value="GGDEF"/>
    <property type="match status" value="1"/>
</dbReference>
<evidence type="ECO:0000259" key="3">
    <source>
        <dbReference type="PROSITE" id="PS50887"/>
    </source>
</evidence>
<feature type="transmembrane region" description="Helical" evidence="1">
    <location>
        <begin position="291"/>
        <end position="308"/>
    </location>
</feature>
<keyword evidence="1" id="KW-0472">Membrane</keyword>
<evidence type="ECO:0000256" key="1">
    <source>
        <dbReference type="SAM" id="Phobius"/>
    </source>
</evidence>
<keyword evidence="5" id="KW-1185">Reference proteome</keyword>
<dbReference type="InterPro" id="IPR052155">
    <property type="entry name" value="Biofilm_reg_signaling"/>
</dbReference>
<feature type="transmembrane region" description="Helical" evidence="1">
    <location>
        <begin position="198"/>
        <end position="219"/>
    </location>
</feature>
<reference evidence="5" key="1">
    <citation type="journal article" date="2019" name="Int. J. Syst. Evol. Microbiol.">
        <title>The Global Catalogue of Microorganisms (GCM) 10K type strain sequencing project: providing services to taxonomists for standard genome sequencing and annotation.</title>
        <authorList>
            <consortium name="The Broad Institute Genomics Platform"/>
            <consortium name="The Broad Institute Genome Sequencing Center for Infectious Disease"/>
            <person name="Wu L."/>
            <person name="Ma J."/>
        </authorList>
    </citation>
    <scope>NUCLEOTIDE SEQUENCE [LARGE SCALE GENOMIC DNA]</scope>
    <source>
        <strain evidence="5">CCUG 49339</strain>
    </source>
</reference>